<dbReference type="InterPro" id="IPR050309">
    <property type="entry name" value="Type-B_Carboxylest/Lipase"/>
</dbReference>
<dbReference type="SUPFAM" id="SSF53474">
    <property type="entry name" value="alpha/beta-Hydrolases"/>
    <property type="match status" value="1"/>
</dbReference>
<organism evidence="5 6">
    <name type="scientific">Lactobacillus crispatus</name>
    <dbReference type="NCBI Taxonomy" id="47770"/>
    <lineage>
        <taxon>Bacteria</taxon>
        <taxon>Bacillati</taxon>
        <taxon>Bacillota</taxon>
        <taxon>Bacilli</taxon>
        <taxon>Lactobacillales</taxon>
        <taxon>Lactobacillaceae</taxon>
        <taxon>Lactobacillus</taxon>
    </lineage>
</organism>
<evidence type="ECO:0000313" key="6">
    <source>
        <dbReference type="Proteomes" id="UP000460132"/>
    </source>
</evidence>
<keyword evidence="2 3" id="KW-0378">Hydrolase</keyword>
<dbReference type="InterPro" id="IPR019826">
    <property type="entry name" value="Carboxylesterase_B_AS"/>
</dbReference>
<name>A0A7X4KSV7_9LACO</name>
<evidence type="ECO:0000256" key="3">
    <source>
        <dbReference type="RuleBase" id="RU361235"/>
    </source>
</evidence>
<gene>
    <name evidence="5" type="ORF">GTK63_09155</name>
</gene>
<evidence type="ECO:0000259" key="4">
    <source>
        <dbReference type="Pfam" id="PF00135"/>
    </source>
</evidence>
<dbReference type="PROSITE" id="PS00122">
    <property type="entry name" value="CARBOXYLESTERASE_B_1"/>
    <property type="match status" value="1"/>
</dbReference>
<evidence type="ECO:0000256" key="1">
    <source>
        <dbReference type="ARBA" id="ARBA00005964"/>
    </source>
</evidence>
<dbReference type="InterPro" id="IPR002018">
    <property type="entry name" value="CarbesteraseB"/>
</dbReference>
<comment type="similarity">
    <text evidence="1 3">Belongs to the type-B carboxylesterase/lipase family.</text>
</comment>
<dbReference type="AlphaFoldDB" id="A0A7X4KSV7"/>
<accession>A0A7X4KSV7</accession>
<dbReference type="InterPro" id="IPR029058">
    <property type="entry name" value="AB_hydrolase_fold"/>
</dbReference>
<evidence type="ECO:0000313" key="5">
    <source>
        <dbReference type="EMBL" id="MYN54455.1"/>
    </source>
</evidence>
<dbReference type="Pfam" id="PF00135">
    <property type="entry name" value="COesterase"/>
    <property type="match status" value="1"/>
</dbReference>
<dbReference type="PANTHER" id="PTHR11559">
    <property type="entry name" value="CARBOXYLESTERASE"/>
    <property type="match status" value="1"/>
</dbReference>
<dbReference type="RefSeq" id="WP_148238856.1">
    <property type="nucleotide sequence ID" value="NZ_JBBOJN010000004.1"/>
</dbReference>
<comment type="caution">
    <text evidence="5">The sequence shown here is derived from an EMBL/GenBank/DDBJ whole genome shotgun (WGS) entry which is preliminary data.</text>
</comment>
<dbReference type="EMBL" id="WWFF01000014">
    <property type="protein sequence ID" value="MYN54455.1"/>
    <property type="molecule type" value="Genomic_DNA"/>
</dbReference>
<dbReference type="Gene3D" id="3.40.50.1820">
    <property type="entry name" value="alpha/beta hydrolase"/>
    <property type="match status" value="1"/>
</dbReference>
<feature type="domain" description="Carboxylesterase type B" evidence="4">
    <location>
        <begin position="38"/>
        <end position="357"/>
    </location>
</feature>
<evidence type="ECO:0000256" key="2">
    <source>
        <dbReference type="ARBA" id="ARBA00022801"/>
    </source>
</evidence>
<sequence>MSRKVKLLLGGTIFLTMLLIFNNVKVSAQSDNKSLLVRSTQYGRVKGNKENGTLNWRGIPYGGSVAGIHRWKAPTNPRKWKTIKTTTKTINAIQYNNNKVTGSESKALTLDITRPNNRKVHLPVLVYIHGGNNQTGTSQEINGSDFVKKHNAVYVAINYRLGALGFNPLQALKGKNKYTNSGNYALLDIHKALNWINKNIDNFGGNKKNVTVSGFSAGGRDVMSMLISPMFHDQFKRAIVFSGGMTLSDVKKSQKVYAKAFAPLVVEDRKAKNTQQAEKWLLSSKNRKQVKKYLYSIKADRLAKLMGNASIRMSVFPHLFKDGTVIPKDGFNTAKYNNVPTLITTGSREFSLFAAFDPYFAKYATTGKLMGNDEIGKEYQFVFKNGGKLYSRFNLEDSANKMLKQGFKSQIYGLQINFGNDPSVVGEKMSMLGAFHGIFVPLLDPSNKSYNAFVGDAYQSVGAKKLSNNFQDYIYNFMTGKKMWAQYNKDTRKVLNINATKNEAQAELKTKTYTDNDVLNDMSNDNTITVNKKDYLIEHVMNGRWFSHQLDQKYDNLSVFDK</sequence>
<dbReference type="EC" id="3.1.1.-" evidence="3"/>
<dbReference type="GO" id="GO:0016787">
    <property type="term" value="F:hydrolase activity"/>
    <property type="evidence" value="ECO:0007669"/>
    <property type="project" value="UniProtKB-KW"/>
</dbReference>
<protein>
    <recommendedName>
        <fullName evidence="3">Carboxylic ester hydrolase</fullName>
        <ecNumber evidence="3">3.1.1.-</ecNumber>
    </recommendedName>
</protein>
<proteinExistence type="inferred from homology"/>
<dbReference type="Proteomes" id="UP000460132">
    <property type="component" value="Unassembled WGS sequence"/>
</dbReference>
<reference evidence="5 6" key="1">
    <citation type="submission" date="2020-01" db="EMBL/GenBank/DDBJ databases">
        <title>Vaginal microbiome of pregnant Indian women: Insights into the genome of dominants Lactobacillus species.</title>
        <authorList>
            <person name="Das B."/>
            <person name="Mehta O."/>
            <person name="Ghosh T.S."/>
            <person name="Kothidar A."/>
            <person name="Gowtham M.R."/>
            <person name="Mitra R."/>
            <person name="Kshetrapal P."/>
            <person name="Wadhwa N."/>
            <person name="Thiruvengadam R."/>
            <person name="Nair G.B."/>
            <person name="Bhatnagar S."/>
            <person name="Pore S."/>
        </authorList>
    </citation>
    <scope>NUCLEOTIDE SEQUENCE [LARGE SCALE GENOMIC DNA]</scope>
    <source>
        <strain evidence="5 6">Indica2</strain>
    </source>
</reference>